<dbReference type="InterPro" id="IPR038731">
    <property type="entry name" value="RgtA/B/C-like"/>
</dbReference>
<sequence length="221" mass="24028">MTAAVRHAEPTSTEPTADGKTTRWPRYALIGICAVGTVLYGWALWSHGWGNSFYTAAVKSMSLNVKNFLFGSFDPAGVVTVDKPPLSLWPQVISTWIFGYHNWSILLPQVIEGVAAIFLLHRAVRMWAGEHAALVAALVLALTPITVVTNRTNNTDTMLVLTLVAAAYAFTRAIHANRPRSRTKWLLGAAFLIGCGFLAKMLAAWIVAPAFLAVPEDIPQA</sequence>
<protein>
    <submittedName>
        <fullName evidence="10">ArnT family glycosyltransferase</fullName>
        <ecNumber evidence="10">2.4.-.-</ecNumber>
    </submittedName>
</protein>
<feature type="transmembrane region" description="Helical" evidence="8">
    <location>
        <begin position="27"/>
        <end position="45"/>
    </location>
</feature>
<evidence type="ECO:0000313" key="11">
    <source>
        <dbReference type="Proteomes" id="UP001597045"/>
    </source>
</evidence>
<keyword evidence="4 10" id="KW-0808">Transferase</keyword>
<organism evidence="10 11">
    <name type="scientific">Kibdelosporangium lantanae</name>
    <dbReference type="NCBI Taxonomy" id="1497396"/>
    <lineage>
        <taxon>Bacteria</taxon>
        <taxon>Bacillati</taxon>
        <taxon>Actinomycetota</taxon>
        <taxon>Actinomycetes</taxon>
        <taxon>Pseudonocardiales</taxon>
        <taxon>Pseudonocardiaceae</taxon>
        <taxon>Kibdelosporangium</taxon>
    </lineage>
</organism>
<evidence type="ECO:0000256" key="7">
    <source>
        <dbReference type="ARBA" id="ARBA00023136"/>
    </source>
</evidence>
<feature type="transmembrane region" description="Helical" evidence="8">
    <location>
        <begin position="100"/>
        <end position="120"/>
    </location>
</feature>
<dbReference type="GO" id="GO:0016757">
    <property type="term" value="F:glycosyltransferase activity"/>
    <property type="evidence" value="ECO:0007669"/>
    <property type="project" value="UniProtKB-KW"/>
</dbReference>
<keyword evidence="11" id="KW-1185">Reference proteome</keyword>
<dbReference type="Pfam" id="PF13231">
    <property type="entry name" value="PMT_2"/>
    <property type="match status" value="1"/>
</dbReference>
<keyword evidence="7 8" id="KW-0472">Membrane</keyword>
<feature type="transmembrane region" description="Helical" evidence="8">
    <location>
        <begin position="132"/>
        <end position="151"/>
    </location>
</feature>
<dbReference type="EC" id="2.4.-.-" evidence="10"/>
<dbReference type="PANTHER" id="PTHR33908:SF3">
    <property type="entry name" value="UNDECAPRENYL PHOSPHATE-ALPHA-4-AMINO-4-DEOXY-L-ARABINOSE ARABINOSYL TRANSFERASE"/>
    <property type="match status" value="1"/>
</dbReference>
<reference evidence="11" key="1">
    <citation type="journal article" date="2019" name="Int. J. Syst. Evol. Microbiol.">
        <title>The Global Catalogue of Microorganisms (GCM) 10K type strain sequencing project: providing services to taxonomists for standard genome sequencing and annotation.</title>
        <authorList>
            <consortium name="The Broad Institute Genomics Platform"/>
            <consortium name="The Broad Institute Genome Sequencing Center for Infectious Disease"/>
            <person name="Wu L."/>
            <person name="Ma J."/>
        </authorList>
    </citation>
    <scope>NUCLEOTIDE SEQUENCE [LARGE SCALE GENOMIC DNA]</scope>
    <source>
        <strain evidence="11">JCM 31486</strain>
    </source>
</reference>
<evidence type="ECO:0000256" key="1">
    <source>
        <dbReference type="ARBA" id="ARBA00004651"/>
    </source>
</evidence>
<gene>
    <name evidence="10" type="ORF">ACFQ1S_23065</name>
</gene>
<dbReference type="PANTHER" id="PTHR33908">
    <property type="entry name" value="MANNOSYLTRANSFERASE YKCB-RELATED"/>
    <property type="match status" value="1"/>
</dbReference>
<comment type="subcellular location">
    <subcellularLocation>
        <location evidence="1">Cell membrane</location>
        <topology evidence="1">Multi-pass membrane protein</topology>
    </subcellularLocation>
</comment>
<evidence type="ECO:0000256" key="4">
    <source>
        <dbReference type="ARBA" id="ARBA00022679"/>
    </source>
</evidence>
<keyword evidence="6 8" id="KW-1133">Transmembrane helix</keyword>
<evidence type="ECO:0000256" key="8">
    <source>
        <dbReference type="SAM" id="Phobius"/>
    </source>
</evidence>
<dbReference type="InterPro" id="IPR050297">
    <property type="entry name" value="LipidA_mod_glycosyltrf_83"/>
</dbReference>
<feature type="transmembrane region" description="Helical" evidence="8">
    <location>
        <begin position="157"/>
        <end position="174"/>
    </location>
</feature>
<dbReference type="Proteomes" id="UP001597045">
    <property type="component" value="Unassembled WGS sequence"/>
</dbReference>
<keyword evidence="5 8" id="KW-0812">Transmembrane</keyword>
<proteinExistence type="predicted"/>
<accession>A0ABW3MC42</accession>
<dbReference type="EMBL" id="JBHTIS010001461">
    <property type="protein sequence ID" value="MFD1048213.1"/>
    <property type="molecule type" value="Genomic_DNA"/>
</dbReference>
<evidence type="ECO:0000256" key="3">
    <source>
        <dbReference type="ARBA" id="ARBA00022676"/>
    </source>
</evidence>
<evidence type="ECO:0000313" key="10">
    <source>
        <dbReference type="EMBL" id="MFD1048213.1"/>
    </source>
</evidence>
<name>A0ABW3MC42_9PSEU</name>
<feature type="transmembrane region" description="Helical" evidence="8">
    <location>
        <begin position="186"/>
        <end position="208"/>
    </location>
</feature>
<evidence type="ECO:0000256" key="5">
    <source>
        <dbReference type="ARBA" id="ARBA00022692"/>
    </source>
</evidence>
<comment type="caution">
    <text evidence="10">The sequence shown here is derived from an EMBL/GenBank/DDBJ whole genome shotgun (WGS) entry which is preliminary data.</text>
</comment>
<evidence type="ECO:0000256" key="2">
    <source>
        <dbReference type="ARBA" id="ARBA00022475"/>
    </source>
</evidence>
<evidence type="ECO:0000256" key="6">
    <source>
        <dbReference type="ARBA" id="ARBA00022989"/>
    </source>
</evidence>
<keyword evidence="3 10" id="KW-0328">Glycosyltransferase</keyword>
<feature type="domain" description="Glycosyltransferase RgtA/B/C/D-like" evidence="9">
    <location>
        <begin position="82"/>
        <end position="212"/>
    </location>
</feature>
<keyword evidence="2" id="KW-1003">Cell membrane</keyword>
<evidence type="ECO:0000259" key="9">
    <source>
        <dbReference type="Pfam" id="PF13231"/>
    </source>
</evidence>